<evidence type="ECO:0000313" key="2">
    <source>
        <dbReference type="EMBL" id="NSX54064.1"/>
    </source>
</evidence>
<comment type="caution">
    <text evidence="2">The sequence shown here is derived from an EMBL/GenBank/DDBJ whole genome shotgun (WGS) entry which is preliminary data.</text>
</comment>
<accession>A0ABX2IMG4</accession>
<dbReference type="SUPFAM" id="SSF50800">
    <property type="entry name" value="PK beta-barrel domain-like"/>
    <property type="match status" value="1"/>
</dbReference>
<dbReference type="InterPro" id="IPR011037">
    <property type="entry name" value="Pyrv_Knase-like_insert_dom_sf"/>
</dbReference>
<sequence length="246" mass="27303">MAVVSDIWRYPIKAHGVEKLESVTLEAGKTMPWDRTWAVLHEAAQSTGSKWAKCANFSRGAKAPKLMAIHSVFDEDAGVITLSHPDLPDIQFNPDTESSVFLDWVQPLMPKDRARSTDIVRADRGMTDTPFESVSLLSHDSLRSLSNQAGVSLSSRRFRGNIWIKGLDAWEEFNWIGKKVRVGGAVLNVVERIGRCMATHANPDTGARDQDVSSLLEKKWDHKDFGIYAEVIETGDIKSGDAVQVI</sequence>
<dbReference type="Pfam" id="PF03473">
    <property type="entry name" value="MOSC"/>
    <property type="match status" value="1"/>
</dbReference>
<name>A0ABX2IMG4_9RHOB</name>
<dbReference type="InterPro" id="IPR005303">
    <property type="entry name" value="MOCOS_middle"/>
</dbReference>
<evidence type="ECO:0000313" key="3">
    <source>
        <dbReference type="Proteomes" id="UP000777935"/>
    </source>
</evidence>
<dbReference type="RefSeq" id="WP_174135703.1">
    <property type="nucleotide sequence ID" value="NZ_JABUFE010000002.1"/>
</dbReference>
<dbReference type="Proteomes" id="UP000777935">
    <property type="component" value="Unassembled WGS sequence"/>
</dbReference>
<dbReference type="EMBL" id="JABUFE010000002">
    <property type="protein sequence ID" value="NSX54064.1"/>
    <property type="molecule type" value="Genomic_DNA"/>
</dbReference>
<dbReference type="Pfam" id="PF03476">
    <property type="entry name" value="MOSC_N"/>
    <property type="match status" value="1"/>
</dbReference>
<organism evidence="2 3">
    <name type="scientific">Parasulfitobacter algicola</name>
    <dbReference type="NCBI Taxonomy" id="2614809"/>
    <lineage>
        <taxon>Bacteria</taxon>
        <taxon>Pseudomonadati</taxon>
        <taxon>Pseudomonadota</taxon>
        <taxon>Alphaproteobacteria</taxon>
        <taxon>Rhodobacterales</taxon>
        <taxon>Roseobacteraceae</taxon>
        <taxon>Parasulfitobacter</taxon>
    </lineage>
</organism>
<evidence type="ECO:0000259" key="1">
    <source>
        <dbReference type="PROSITE" id="PS51340"/>
    </source>
</evidence>
<dbReference type="PROSITE" id="PS51340">
    <property type="entry name" value="MOSC"/>
    <property type="match status" value="1"/>
</dbReference>
<gene>
    <name evidence="2" type="ORF">HRQ87_04530</name>
</gene>
<dbReference type="Gene3D" id="2.40.33.20">
    <property type="entry name" value="PK beta-barrel domain-like"/>
    <property type="match status" value="1"/>
</dbReference>
<dbReference type="PANTHER" id="PTHR36930">
    <property type="entry name" value="METAL-SULFUR CLUSTER BIOSYNTHESIS PROTEINS YUAD-RELATED"/>
    <property type="match status" value="1"/>
</dbReference>
<protein>
    <submittedName>
        <fullName evidence="2">MOSC domain-containing protein</fullName>
    </submittedName>
</protein>
<feature type="domain" description="MOSC" evidence="1">
    <location>
        <begin position="106"/>
        <end position="246"/>
    </location>
</feature>
<dbReference type="InterPro" id="IPR005302">
    <property type="entry name" value="MoCF_Sase_C"/>
</dbReference>
<proteinExistence type="predicted"/>
<reference evidence="2 3" key="1">
    <citation type="submission" date="2020-06" db="EMBL/GenBank/DDBJ databases">
        <title>Sulfitobacter algicola sp. nov., isolated from green algae.</title>
        <authorList>
            <person name="Wang C."/>
        </authorList>
    </citation>
    <scope>NUCLEOTIDE SEQUENCE [LARGE SCALE GENOMIC DNA]</scope>
    <source>
        <strain evidence="2 3">1151</strain>
    </source>
</reference>
<dbReference type="PANTHER" id="PTHR36930:SF1">
    <property type="entry name" value="MOSC DOMAIN-CONTAINING PROTEIN"/>
    <property type="match status" value="1"/>
</dbReference>
<dbReference type="InterPro" id="IPR052716">
    <property type="entry name" value="MOSC_domain"/>
</dbReference>
<keyword evidence="3" id="KW-1185">Reference proteome</keyword>